<keyword evidence="3" id="KW-0804">Transcription</keyword>
<dbReference type="PANTHER" id="PTHR30055">
    <property type="entry name" value="HTH-TYPE TRANSCRIPTIONAL REGULATOR RUTR"/>
    <property type="match status" value="1"/>
</dbReference>
<evidence type="ECO:0000259" key="5">
    <source>
        <dbReference type="PROSITE" id="PS50977"/>
    </source>
</evidence>
<sequence>MPLPRNGPVRSEAARQAVLRATSELVNEVGYDHLTIEGIAVRAGVAKQTIYRWWSSRSAVVAEALVEGLLLSDHLVVPHTGSITADLHSWLQGLAGLLEDPQRAGVMTSIITAATQNAEIASHLREVLAPTESLIERLTAAVGEAPNLRLDTPIDTLADMIVGAVLVRVMSRHPLDQSAIDDLVAAVTGTK</sequence>
<proteinExistence type="predicted"/>
<feature type="domain" description="HTH tetR-type" evidence="5">
    <location>
        <begin position="12"/>
        <end position="72"/>
    </location>
</feature>
<protein>
    <submittedName>
        <fullName evidence="6">TetR/AcrR family transcriptional regulator</fullName>
    </submittedName>
</protein>
<dbReference type="PANTHER" id="PTHR30055:SF148">
    <property type="entry name" value="TETR-FAMILY TRANSCRIPTIONAL REGULATOR"/>
    <property type="match status" value="1"/>
</dbReference>
<evidence type="ECO:0000256" key="1">
    <source>
        <dbReference type="ARBA" id="ARBA00023015"/>
    </source>
</evidence>
<name>A0ABZ0VGF0_9MICO</name>
<accession>A0ABZ0VGF0</accession>
<dbReference type="PRINTS" id="PR00455">
    <property type="entry name" value="HTHTETR"/>
</dbReference>
<feature type="DNA-binding region" description="H-T-H motif" evidence="4">
    <location>
        <begin position="35"/>
        <end position="54"/>
    </location>
</feature>
<dbReference type="PROSITE" id="PS50977">
    <property type="entry name" value="HTH_TETR_2"/>
    <property type="match status" value="1"/>
</dbReference>
<dbReference type="Gene3D" id="1.10.357.10">
    <property type="entry name" value="Tetracycline Repressor, domain 2"/>
    <property type="match status" value="1"/>
</dbReference>
<keyword evidence="7" id="KW-1185">Reference proteome</keyword>
<dbReference type="Gene3D" id="1.10.10.60">
    <property type="entry name" value="Homeodomain-like"/>
    <property type="match status" value="1"/>
</dbReference>
<dbReference type="InterPro" id="IPR050109">
    <property type="entry name" value="HTH-type_TetR-like_transc_reg"/>
</dbReference>
<reference evidence="6 7" key="1">
    <citation type="submission" date="2023-06" db="EMBL/GenBank/DDBJ databases">
        <title>Rock-solubilizing bacteria, Microbacterium invictum, promotes re-establishment of vegetation in rocky wasteland by accelerating rock bio-weathering and reshaping soil bacterial community.</title>
        <authorList>
            <person name="Liu C."/>
        </authorList>
    </citation>
    <scope>NUCLEOTIDE SEQUENCE [LARGE SCALE GENOMIC DNA]</scope>
    <source>
        <strain evidence="6 7">X-18</strain>
    </source>
</reference>
<evidence type="ECO:0000256" key="4">
    <source>
        <dbReference type="PROSITE-ProRule" id="PRU00335"/>
    </source>
</evidence>
<dbReference type="SUPFAM" id="SSF48498">
    <property type="entry name" value="Tetracyclin repressor-like, C-terminal domain"/>
    <property type="match status" value="1"/>
</dbReference>
<evidence type="ECO:0000256" key="3">
    <source>
        <dbReference type="ARBA" id="ARBA00023163"/>
    </source>
</evidence>
<evidence type="ECO:0000313" key="7">
    <source>
        <dbReference type="Proteomes" id="UP001324533"/>
    </source>
</evidence>
<dbReference type="InterPro" id="IPR001647">
    <property type="entry name" value="HTH_TetR"/>
</dbReference>
<dbReference type="Pfam" id="PF16859">
    <property type="entry name" value="TetR_C_11"/>
    <property type="match status" value="1"/>
</dbReference>
<dbReference type="SUPFAM" id="SSF46689">
    <property type="entry name" value="Homeodomain-like"/>
    <property type="match status" value="1"/>
</dbReference>
<keyword evidence="1" id="KW-0805">Transcription regulation</keyword>
<gene>
    <name evidence="6" type="ORF">T9R20_04655</name>
</gene>
<evidence type="ECO:0000313" key="6">
    <source>
        <dbReference type="EMBL" id="WQB71265.1"/>
    </source>
</evidence>
<dbReference type="InterPro" id="IPR011075">
    <property type="entry name" value="TetR_C"/>
</dbReference>
<dbReference type="Proteomes" id="UP001324533">
    <property type="component" value="Chromosome"/>
</dbReference>
<dbReference type="RefSeq" id="WP_322411383.1">
    <property type="nucleotide sequence ID" value="NZ_CP139779.1"/>
</dbReference>
<dbReference type="InterPro" id="IPR009057">
    <property type="entry name" value="Homeodomain-like_sf"/>
</dbReference>
<dbReference type="EMBL" id="CP139779">
    <property type="protein sequence ID" value="WQB71265.1"/>
    <property type="molecule type" value="Genomic_DNA"/>
</dbReference>
<keyword evidence="2 4" id="KW-0238">DNA-binding</keyword>
<evidence type="ECO:0000256" key="2">
    <source>
        <dbReference type="ARBA" id="ARBA00023125"/>
    </source>
</evidence>
<dbReference type="InterPro" id="IPR036271">
    <property type="entry name" value="Tet_transcr_reg_TetR-rel_C_sf"/>
</dbReference>
<dbReference type="Pfam" id="PF00440">
    <property type="entry name" value="TetR_N"/>
    <property type="match status" value="1"/>
</dbReference>
<organism evidence="6 7">
    <name type="scientific">Microbacterium invictum</name>
    <dbReference type="NCBI Taxonomy" id="515415"/>
    <lineage>
        <taxon>Bacteria</taxon>
        <taxon>Bacillati</taxon>
        <taxon>Actinomycetota</taxon>
        <taxon>Actinomycetes</taxon>
        <taxon>Micrococcales</taxon>
        <taxon>Microbacteriaceae</taxon>
        <taxon>Microbacterium</taxon>
    </lineage>
</organism>